<name>A0A0C9RWF1_9CONI</name>
<dbReference type="AlphaFoldDB" id="A0A0C9RWF1"/>
<dbReference type="PANTHER" id="PTHR34675">
    <property type="entry name" value="PROTEIN TRIGALACTOSYLDIACYLGLYCEROL 2, CHLOROPLASTIC"/>
    <property type="match status" value="1"/>
</dbReference>
<dbReference type="GO" id="GO:0005543">
    <property type="term" value="F:phospholipid binding"/>
    <property type="evidence" value="ECO:0007669"/>
    <property type="project" value="TreeGrafter"/>
</dbReference>
<dbReference type="Pfam" id="PF02470">
    <property type="entry name" value="MlaD"/>
    <property type="match status" value="1"/>
</dbReference>
<keyword evidence="2" id="KW-0472">Membrane</keyword>
<keyword evidence="2" id="KW-1133">Transmembrane helix</keyword>
<organism evidence="4">
    <name type="scientific">Wollemia nobilis</name>
    <dbReference type="NCBI Taxonomy" id="56998"/>
    <lineage>
        <taxon>Eukaryota</taxon>
        <taxon>Viridiplantae</taxon>
        <taxon>Streptophyta</taxon>
        <taxon>Embryophyta</taxon>
        <taxon>Tracheophyta</taxon>
        <taxon>Spermatophyta</taxon>
        <taxon>Pinopsida</taxon>
        <taxon>Pinidae</taxon>
        <taxon>Conifers II</taxon>
        <taxon>Araucariales</taxon>
        <taxon>Araucariaceae</taxon>
        <taxon>Wollemia</taxon>
    </lineage>
</organism>
<evidence type="ECO:0000256" key="1">
    <source>
        <dbReference type="SAM" id="MobiDB-lite"/>
    </source>
</evidence>
<feature type="domain" description="Mce/MlaD" evidence="3">
    <location>
        <begin position="144"/>
        <end position="219"/>
    </location>
</feature>
<dbReference type="GO" id="GO:0009706">
    <property type="term" value="C:chloroplast inner membrane"/>
    <property type="evidence" value="ECO:0007669"/>
    <property type="project" value="TreeGrafter"/>
</dbReference>
<feature type="region of interest" description="Disordered" evidence="1">
    <location>
        <begin position="59"/>
        <end position="81"/>
    </location>
</feature>
<proteinExistence type="predicted"/>
<sequence>MERFGNLIGLKPIAIGSNPQISNSKCKALPVLPKPLVPCQENVSFRALHFNVVKRRSASTRASASKSTEQNPSSSKSSSRGMKVMIDLPRSVWRQTLKPLSNFGFGKKNIGEGGVGLFIMSGAVLLAFTILWLKGFQLRSRFKKYKAVIEFSQACGITVGTPVRIRGFTVGTVVGVKPSLEKIDATIQVVDDKIVIPRNSSVEVNQSGLLMETLIDITPCPPIPTPTAGPLDPNCSKEGLIVCDRERLKGEQGVSLDELVGIFTRLGRQMDEISITKTYDLAERVGSVIEEAKPLLVKIEAMVGDIQPLLKEVRDGGLLKEVEHLTKVLADAGEDLRKLNSAILTPENTVLLRRSVSTLIMTLKNIESISGDISTVTGDAATRHNLKQLIDSLSKLLID</sequence>
<keyword evidence="2" id="KW-0812">Transmembrane</keyword>
<reference evidence="4" key="1">
    <citation type="submission" date="2015-02" db="EMBL/GenBank/DDBJ databases">
        <title>A transcriptome of Wollemia nobilis - a relic of Gondwana.</title>
        <authorList>
            <person name="Chia J.Y."/>
            <person name="Leong Y.S."/>
            <person name="Abdul Karim S."/>
            <person name="Wan Azmi N."/>
            <person name="Hercus R."/>
            <person name="Croft L."/>
        </authorList>
    </citation>
    <scope>NUCLEOTIDE SEQUENCE</scope>
    <source>
        <strain evidence="4">MaeBrown</strain>
        <tissue evidence="4">Leaf</tissue>
    </source>
</reference>
<dbReference type="PANTHER" id="PTHR34675:SF1">
    <property type="entry name" value="PROTEIN TRIGALACTOSYLDIACYLGLYCEROL 2, CHLOROPLASTIC"/>
    <property type="match status" value="1"/>
</dbReference>
<protein>
    <submittedName>
        <fullName evidence="4">TSA: Wollemia nobilis Ref_Wollemi_Transcript_8942_1767 transcribed RNA sequence</fullName>
    </submittedName>
</protein>
<accession>A0A0C9RWF1</accession>
<feature type="transmembrane region" description="Helical" evidence="2">
    <location>
        <begin position="115"/>
        <end position="133"/>
    </location>
</feature>
<dbReference type="EMBL" id="GCHU01008889">
    <property type="protein sequence ID" value="JAG88299.1"/>
    <property type="molecule type" value="Transcribed_RNA"/>
</dbReference>
<dbReference type="GO" id="GO:0005319">
    <property type="term" value="F:lipid transporter activity"/>
    <property type="evidence" value="ECO:0007669"/>
    <property type="project" value="TreeGrafter"/>
</dbReference>
<evidence type="ECO:0000256" key="2">
    <source>
        <dbReference type="SAM" id="Phobius"/>
    </source>
</evidence>
<dbReference type="InterPro" id="IPR003399">
    <property type="entry name" value="Mce/MlaD"/>
</dbReference>
<evidence type="ECO:0000313" key="4">
    <source>
        <dbReference type="EMBL" id="JAG88299.1"/>
    </source>
</evidence>
<evidence type="ECO:0000259" key="3">
    <source>
        <dbReference type="Pfam" id="PF02470"/>
    </source>
</evidence>
<dbReference type="InterPro" id="IPR039342">
    <property type="entry name" value="TGD2-like"/>
</dbReference>